<comment type="caution">
    <text evidence="7">The sequence shown here is derived from an EMBL/GenBank/DDBJ whole genome shotgun (WGS) entry which is preliminary data.</text>
</comment>
<keyword evidence="3" id="KW-0862">Zinc</keyword>
<dbReference type="InterPro" id="IPR001878">
    <property type="entry name" value="Znf_CCHC"/>
</dbReference>
<evidence type="ECO:0000256" key="4">
    <source>
        <dbReference type="PROSITE-ProRule" id="PRU00047"/>
    </source>
</evidence>
<keyword evidence="1" id="KW-0479">Metal-binding</keyword>
<dbReference type="Pfam" id="PF00098">
    <property type="entry name" value="zf-CCHC"/>
    <property type="match status" value="1"/>
</dbReference>
<dbReference type="EMBL" id="JADAQX010000420">
    <property type="protein sequence ID" value="KAF8820312.1"/>
    <property type="molecule type" value="Genomic_DNA"/>
</dbReference>
<dbReference type="InterPro" id="IPR036875">
    <property type="entry name" value="Znf_CCHC_sf"/>
</dbReference>
<keyword evidence="2 4" id="KW-0863">Zinc-finger</keyword>
<evidence type="ECO:0000259" key="6">
    <source>
        <dbReference type="PROSITE" id="PS50158"/>
    </source>
</evidence>
<proteinExistence type="predicted"/>
<evidence type="ECO:0000256" key="3">
    <source>
        <dbReference type="ARBA" id="ARBA00022833"/>
    </source>
</evidence>
<feature type="compositionally biased region" description="Basic residues" evidence="5">
    <location>
        <begin position="195"/>
        <end position="204"/>
    </location>
</feature>
<gene>
    <name evidence="7" type="ORF">IE077_003299</name>
</gene>
<evidence type="ECO:0000313" key="8">
    <source>
        <dbReference type="Proteomes" id="UP000823046"/>
    </source>
</evidence>
<feature type="region of interest" description="Disordered" evidence="5">
    <location>
        <begin position="141"/>
        <end position="204"/>
    </location>
</feature>
<protein>
    <submittedName>
        <fullName evidence="7">Nucleic acid binding protein</fullName>
    </submittedName>
</protein>
<sequence length="204" mass="22754">MPATAGRVRMPADNRLSVSASLKTSEIWQKSVGYDPYAPAEQSLGGVESLENSEKAKGLFALARLTGASSSVTPGTCKKCGEVGHLSFQCRNTIQLRKETTIRKPTLSEVSAEDEDEEKVGNECHFCVALTMRRLYGLESDDDKAANSSSSKNSSSNSSNHGRKRRRSRKVAKRETKRRKQLKEVKKSQKQKESHRSKHRKKDR</sequence>
<evidence type="ECO:0000256" key="1">
    <source>
        <dbReference type="ARBA" id="ARBA00022723"/>
    </source>
</evidence>
<evidence type="ECO:0000313" key="7">
    <source>
        <dbReference type="EMBL" id="KAF8820312.1"/>
    </source>
</evidence>
<dbReference type="SUPFAM" id="SSF57756">
    <property type="entry name" value="Retrovirus zinc finger-like domains"/>
    <property type="match status" value="1"/>
</dbReference>
<feature type="compositionally biased region" description="Basic and acidic residues" evidence="5">
    <location>
        <begin position="182"/>
        <end position="194"/>
    </location>
</feature>
<keyword evidence="8" id="KW-1185">Reference proteome</keyword>
<dbReference type="PROSITE" id="PS50158">
    <property type="entry name" value="ZF_CCHC"/>
    <property type="match status" value="1"/>
</dbReference>
<evidence type="ECO:0000256" key="5">
    <source>
        <dbReference type="SAM" id="MobiDB-lite"/>
    </source>
</evidence>
<feature type="domain" description="CCHC-type" evidence="6">
    <location>
        <begin position="77"/>
        <end position="92"/>
    </location>
</feature>
<dbReference type="Proteomes" id="UP000823046">
    <property type="component" value="Unassembled WGS sequence"/>
</dbReference>
<dbReference type="PANTHER" id="PTHR31437">
    <property type="entry name" value="SREK1IP1 FAMILY MEMBER"/>
    <property type="match status" value="1"/>
</dbReference>
<accession>A0ABQ7J8I5</accession>
<dbReference type="SMART" id="SM00343">
    <property type="entry name" value="ZnF_C2HC"/>
    <property type="match status" value="1"/>
</dbReference>
<name>A0ABQ7J8I5_9APIC</name>
<feature type="compositionally biased region" description="Low complexity" evidence="5">
    <location>
        <begin position="146"/>
        <end position="160"/>
    </location>
</feature>
<dbReference type="PANTHER" id="PTHR31437:SF1">
    <property type="entry name" value="PROTEIN SREK1IP1"/>
    <property type="match status" value="1"/>
</dbReference>
<organism evidence="7 8">
    <name type="scientific">Cardiosporidium cionae</name>
    <dbReference type="NCBI Taxonomy" id="476202"/>
    <lineage>
        <taxon>Eukaryota</taxon>
        <taxon>Sar</taxon>
        <taxon>Alveolata</taxon>
        <taxon>Apicomplexa</taxon>
        <taxon>Aconoidasida</taxon>
        <taxon>Nephromycida</taxon>
        <taxon>Cardiosporidium</taxon>
    </lineage>
</organism>
<feature type="compositionally biased region" description="Basic residues" evidence="5">
    <location>
        <begin position="161"/>
        <end position="181"/>
    </location>
</feature>
<reference evidence="7 8" key="1">
    <citation type="journal article" date="2020" name="bioRxiv">
        <title>Metabolic contributions of an alphaproteobacterial endosymbiont in the apicomplexan Cardiosporidium cionae.</title>
        <authorList>
            <person name="Hunter E.S."/>
            <person name="Paight C.J."/>
            <person name="Lane C.E."/>
        </authorList>
    </citation>
    <scope>NUCLEOTIDE SEQUENCE [LARGE SCALE GENOMIC DNA]</scope>
    <source>
        <strain evidence="7">ESH_2018</strain>
    </source>
</reference>
<evidence type="ECO:0000256" key="2">
    <source>
        <dbReference type="ARBA" id="ARBA00022771"/>
    </source>
</evidence>